<dbReference type="Pfam" id="PF17770">
    <property type="entry name" value="RNase_J_C"/>
    <property type="match status" value="1"/>
</dbReference>
<dbReference type="Pfam" id="PF12706">
    <property type="entry name" value="Lactamase_B_2"/>
    <property type="match status" value="1"/>
</dbReference>
<dbReference type="GO" id="GO:0004521">
    <property type="term" value="F:RNA endonuclease activity"/>
    <property type="evidence" value="ECO:0007669"/>
    <property type="project" value="UniProtKB-UniRule"/>
</dbReference>
<keyword evidence="8 16" id="KW-0862">Zinc</keyword>
<accession>A0A8X8I2U5</accession>
<evidence type="ECO:0000256" key="11">
    <source>
        <dbReference type="ARBA" id="ARBA00065702"/>
    </source>
</evidence>
<keyword evidence="9 12" id="KW-0269">Exonuclease</keyword>
<dbReference type="NCBIfam" id="TIGR00649">
    <property type="entry name" value="MG423"/>
    <property type="match status" value="1"/>
</dbReference>
<dbReference type="SMART" id="SM00849">
    <property type="entry name" value="Lactamase_B"/>
    <property type="match status" value="1"/>
</dbReference>
<evidence type="ECO:0000256" key="10">
    <source>
        <dbReference type="ARBA" id="ARBA00022884"/>
    </source>
</evidence>
<evidence type="ECO:0000259" key="17">
    <source>
        <dbReference type="SMART" id="SM00849"/>
    </source>
</evidence>
<evidence type="ECO:0000256" key="8">
    <source>
        <dbReference type="ARBA" id="ARBA00022833"/>
    </source>
</evidence>
<feature type="binding site" evidence="16">
    <location>
        <position position="78"/>
    </location>
    <ligand>
        <name>Zn(2+)</name>
        <dbReference type="ChEBI" id="CHEBI:29105"/>
        <label>2</label>
        <note>catalytic</note>
    </ligand>
</feature>
<feature type="binding site" evidence="16">
    <location>
        <position position="394"/>
    </location>
    <ligand>
        <name>Zn(2+)</name>
        <dbReference type="ChEBI" id="CHEBI:29105"/>
        <label>1</label>
        <note>catalytic</note>
    </ligand>
</feature>
<dbReference type="PROSITE" id="PS01292">
    <property type="entry name" value="UPF0036"/>
    <property type="match status" value="1"/>
</dbReference>
<evidence type="ECO:0000256" key="15">
    <source>
        <dbReference type="PIRSR" id="PIRSR004803-2"/>
    </source>
</evidence>
<comment type="similarity">
    <text evidence="12 13">Belongs to the metallo-beta-lactamase superfamily. RNA-metabolizing metallo-beta-lactamase-like family. Bacterial RNase J subfamily.</text>
</comment>
<evidence type="ECO:0000256" key="16">
    <source>
        <dbReference type="PIRSR" id="PIRSR004803-3"/>
    </source>
</evidence>
<feature type="binding site" evidence="16">
    <location>
        <position position="168"/>
    </location>
    <ligand>
        <name>Zn(2+)</name>
        <dbReference type="ChEBI" id="CHEBI:29105"/>
        <label>1</label>
        <note>catalytic</note>
    </ligand>
</feature>
<evidence type="ECO:0000256" key="6">
    <source>
        <dbReference type="ARBA" id="ARBA00022759"/>
    </source>
</evidence>
<comment type="cofactor">
    <cofactor evidence="16">
        <name>Ca(2+)</name>
        <dbReference type="ChEBI" id="CHEBI:29108"/>
    </cofactor>
    <text evidence="16">Binds 1 Ca(2+) cation per subunit. Seen in 1 crystal structure, it is not clear if it is physiologically important.</text>
</comment>
<dbReference type="InterPro" id="IPR041636">
    <property type="entry name" value="RNase_J_C"/>
</dbReference>
<evidence type="ECO:0000256" key="3">
    <source>
        <dbReference type="ARBA" id="ARBA00022552"/>
    </source>
</evidence>
<keyword evidence="6 12" id="KW-0255">Endonuclease</keyword>
<feature type="binding site" evidence="16">
    <location>
        <position position="55"/>
    </location>
    <ligand>
        <name>Ca(2+)</name>
        <dbReference type="ChEBI" id="CHEBI:29108"/>
    </ligand>
</feature>
<dbReference type="NCBIfam" id="NF047419">
    <property type="entry name" value="RNase_J1_RnjA"/>
    <property type="match status" value="1"/>
</dbReference>
<comment type="subcellular location">
    <subcellularLocation>
        <location evidence="1 12 13">Cytoplasm</location>
    </subcellularLocation>
</comment>
<dbReference type="InterPro" id="IPR001279">
    <property type="entry name" value="Metallo-B-lactamas"/>
</dbReference>
<dbReference type="FunFam" id="3.10.20.580:FF:000001">
    <property type="entry name" value="Ribonuclease J"/>
    <property type="match status" value="1"/>
</dbReference>
<dbReference type="Gene3D" id="3.60.15.10">
    <property type="entry name" value="Ribonuclease Z/Hydroxyacylglutathione hydrolase-like"/>
    <property type="match status" value="1"/>
</dbReference>
<keyword evidence="16" id="KW-0106">Calcium</keyword>
<sequence>MLDGVENVKKEHVKIFALGGLDEIGKNMYVIEYKDEIVVIDAGLKFPEDDMPGVDYIIPDVSYLVAKKDKVKGIFLTHGHEDHIGSLPYIMKEINVPLYGEKLTLGLVRAKLEEAGLLRQAKLIPFSNRDQVRFKHLNVSCFRTNHSIPDSIGIVVDTPEGPIVHTGDFKFDFTPVGPKTDFAKIARLGKKGVLALLSDSTNSEREGYTGSEQKVGNALFDIFQQAQGRILFATFASNVYRLQQVVDAAVRYNRKIAVFGRSMEKVFQIGQELGYIRVPKGTFIEPDQVQRMPKHQVVIICTGSQGESMAALSRIARGQHRQIQLIPGDTVVFSSSPIPGNTLSVNRIIDQLFKLGAEVIYGNEFDIHASGHGSQEDMKLMLQLLKPKYFIPIHGEYRMLAKHKELAVQVGVKEKNCFVMENGDVLHINREEAFIGEKIPAEIILVDGHGIGDVGNIVLRDRMKLSDDGLIIIVMTIDMKRFKLLAGPDVISRGFIFVRESTDLIAETEGRVKKLVEQLLEQRVKSWANIKAQVIDDIAPFIYRKIQRRPMIIPIIMEVDKAKVEQEKETATSQTFKK</sequence>
<evidence type="ECO:0000256" key="9">
    <source>
        <dbReference type="ARBA" id="ARBA00022839"/>
    </source>
</evidence>
<feature type="binding site" evidence="16">
    <location>
        <position position="53"/>
    </location>
    <ligand>
        <name>Ca(2+)</name>
        <dbReference type="ChEBI" id="CHEBI:29108"/>
    </ligand>
</feature>
<dbReference type="GO" id="GO:0003723">
    <property type="term" value="F:RNA binding"/>
    <property type="evidence" value="ECO:0007669"/>
    <property type="project" value="UniProtKB-UniRule"/>
</dbReference>
<dbReference type="GO" id="GO:0006364">
    <property type="term" value="P:rRNA processing"/>
    <property type="evidence" value="ECO:0007669"/>
    <property type="project" value="UniProtKB-UniRule"/>
</dbReference>
<evidence type="ECO:0000256" key="2">
    <source>
        <dbReference type="ARBA" id="ARBA00022490"/>
    </source>
</evidence>
<gene>
    <name evidence="12" type="primary">rnj</name>
    <name evidence="18" type="ORF">HUR95_13820</name>
</gene>
<dbReference type="AlphaFoldDB" id="A0A8X8I2U5"/>
<feature type="binding site" evidence="16">
    <location>
        <position position="447"/>
    </location>
    <ligand>
        <name>Ca(2+)</name>
        <dbReference type="ChEBI" id="CHEBI:29108"/>
    </ligand>
</feature>
<dbReference type="HAMAP" id="MF_01491">
    <property type="entry name" value="RNase_J_bact"/>
    <property type="match status" value="1"/>
</dbReference>
<feature type="binding site" evidence="16">
    <location>
        <position position="80"/>
    </location>
    <ligand>
        <name>Zn(2+)</name>
        <dbReference type="ChEBI" id="CHEBI:29105"/>
        <label>1</label>
        <note>catalytic</note>
    </ligand>
</feature>
<feature type="active site" description="Proton donor" evidence="14">
    <location>
        <position position="199"/>
    </location>
</feature>
<evidence type="ECO:0000256" key="7">
    <source>
        <dbReference type="ARBA" id="ARBA00022801"/>
    </source>
</evidence>
<evidence type="ECO:0000256" key="14">
    <source>
        <dbReference type="PIRSR" id="PIRSR004803-1"/>
    </source>
</evidence>
<dbReference type="SUPFAM" id="SSF56281">
    <property type="entry name" value="Metallo-hydrolase/oxidoreductase"/>
    <property type="match status" value="1"/>
</dbReference>
<keyword evidence="3 12" id="KW-0698">rRNA processing</keyword>
<dbReference type="RefSeq" id="WP_042685356.1">
    <property type="nucleotide sequence ID" value="NZ_AFCE01000143.1"/>
</dbReference>
<feature type="domain" description="Metallo-beta-lactamase" evidence="17">
    <location>
        <begin position="25"/>
        <end position="219"/>
    </location>
</feature>
<dbReference type="EC" id="3.1.-.-" evidence="12 13"/>
<dbReference type="InterPro" id="IPR055132">
    <property type="entry name" value="RNase_J_b_CASP"/>
</dbReference>
<comment type="subunit">
    <text evidence="11">Unclear whether it forms homodimers or belongs to a larger complex. According to probably does not form homodimers, while shows homodimer formation. Both reports show RNase J1 and J2 interaction, probably as a heterotetramer shows it is a component of a possible RNA degradosome complex composed of rny, rnjA, rnjB, pnp, pfkA and eno, while finds no evidence of an RNA degradosome complex.</text>
</comment>
<evidence type="ECO:0000313" key="18">
    <source>
        <dbReference type="EMBL" id="QZT33336.1"/>
    </source>
</evidence>
<evidence type="ECO:0000256" key="13">
    <source>
        <dbReference type="PIRNR" id="PIRNR004803"/>
    </source>
</evidence>
<dbReference type="Pfam" id="PF22505">
    <property type="entry name" value="RNase_J_b_CASP"/>
    <property type="match status" value="1"/>
</dbReference>
<evidence type="ECO:0000256" key="5">
    <source>
        <dbReference type="ARBA" id="ARBA00022723"/>
    </source>
</evidence>
<evidence type="ECO:0000256" key="4">
    <source>
        <dbReference type="ARBA" id="ARBA00022722"/>
    </source>
</evidence>
<dbReference type="Gene3D" id="3.40.50.10710">
    <property type="entry name" value="Metallo-hydrolase/oxidoreductase"/>
    <property type="match status" value="1"/>
</dbReference>
<comment type="function">
    <text evidence="12">An RNase that has 5'-3' exonuclease and possibly endonuclease activity. Involved in maturation of rRNA and in some organisms also mRNA maturation and/or decay.</text>
</comment>
<dbReference type="InterPro" id="IPR004613">
    <property type="entry name" value="RNase_J"/>
</dbReference>
<feature type="binding site" evidence="16">
    <location>
        <position position="83"/>
    </location>
    <ligand>
        <name>Zn(2+)</name>
        <dbReference type="ChEBI" id="CHEBI:29105"/>
        <label>1</label>
        <note>catalytic</note>
    </ligand>
</feature>
<keyword evidence="10 12" id="KW-0694">RNA-binding</keyword>
<comment type="subunit">
    <text evidence="12">Homodimer, may be a subunit of the RNA degradosome.</text>
</comment>
<dbReference type="InterPro" id="IPR036866">
    <property type="entry name" value="RibonucZ/Hydroxyglut_hydro"/>
</dbReference>
<dbReference type="GO" id="GO:0005737">
    <property type="term" value="C:cytoplasm"/>
    <property type="evidence" value="ECO:0007669"/>
    <property type="project" value="UniProtKB-SubCell"/>
</dbReference>
<name>A0A8X8I2U5_CALTT</name>
<dbReference type="InterPro" id="IPR011108">
    <property type="entry name" value="RMMBL"/>
</dbReference>
<dbReference type="Gene3D" id="3.10.20.580">
    <property type="match status" value="1"/>
</dbReference>
<evidence type="ECO:0000256" key="1">
    <source>
        <dbReference type="ARBA" id="ARBA00004496"/>
    </source>
</evidence>
<evidence type="ECO:0000256" key="12">
    <source>
        <dbReference type="HAMAP-Rule" id="MF_01491"/>
    </source>
</evidence>
<dbReference type="PANTHER" id="PTHR43694:SF1">
    <property type="entry name" value="RIBONUCLEASE J"/>
    <property type="match status" value="1"/>
</dbReference>
<feature type="active site" description="Proton acceptor" evidence="14">
    <location>
        <position position="372"/>
    </location>
</feature>
<dbReference type="CDD" id="cd07714">
    <property type="entry name" value="RNaseJ_MBL-fold"/>
    <property type="match status" value="1"/>
</dbReference>
<dbReference type="EMBL" id="CP082237">
    <property type="protein sequence ID" value="QZT33336.1"/>
    <property type="molecule type" value="Genomic_DNA"/>
</dbReference>
<keyword evidence="5 13" id="KW-0479">Metal-binding</keyword>
<keyword evidence="4 12" id="KW-0540">Nuclease</keyword>
<dbReference type="GO" id="GO:0004534">
    <property type="term" value="F:5'-3' RNA exonuclease activity"/>
    <property type="evidence" value="ECO:0007669"/>
    <property type="project" value="UniProtKB-UniRule"/>
</dbReference>
<dbReference type="InterPro" id="IPR030854">
    <property type="entry name" value="RNase_J_bac"/>
</dbReference>
<dbReference type="GO" id="GO:0006397">
    <property type="term" value="P:mRNA processing"/>
    <property type="evidence" value="ECO:0007669"/>
    <property type="project" value="UniProtKB-ARBA"/>
</dbReference>
<dbReference type="InterPro" id="IPR001587">
    <property type="entry name" value="RNase_J_CS"/>
</dbReference>
<dbReference type="KEGG" id="cthu:HUR95_13820"/>
<organism evidence="18 19">
    <name type="scientific">Caldalkalibacillus thermarum (strain TA2.A1)</name>
    <dbReference type="NCBI Taxonomy" id="986075"/>
    <lineage>
        <taxon>Bacteria</taxon>
        <taxon>Bacillati</taxon>
        <taxon>Bacillota</taxon>
        <taxon>Bacilli</taxon>
        <taxon>Bacillales</taxon>
        <taxon>Bacillaceae</taxon>
        <taxon>Caldalkalibacillus</taxon>
    </lineage>
</organism>
<keyword evidence="2 12" id="KW-0963">Cytoplasm</keyword>
<dbReference type="PIRSF" id="PIRSF004803">
    <property type="entry name" value="RnjA"/>
    <property type="match status" value="1"/>
</dbReference>
<reference evidence="18 19" key="1">
    <citation type="journal article" date="2020" name="Extremophiles">
        <title>Genomic analysis of Caldalkalibacillus thermarum TA2.A1 reveals aerobic alkaliphilic metabolism and evolutionary hallmarks linking alkaliphilic bacteria and plant life.</title>
        <authorList>
            <person name="de Jong S.I."/>
            <person name="van den Broek M.A."/>
            <person name="Merkel A.Y."/>
            <person name="de la Torre Cortes P."/>
            <person name="Kalamorz F."/>
            <person name="Cook G.M."/>
            <person name="van Loosdrecht M.C.M."/>
            <person name="McMillan D.G.G."/>
        </authorList>
    </citation>
    <scope>NUCLEOTIDE SEQUENCE [LARGE SCALE GENOMIC DNA]</scope>
    <source>
        <strain evidence="18 19">TA2.A1</strain>
    </source>
</reference>
<dbReference type="PANTHER" id="PTHR43694">
    <property type="entry name" value="RIBONUCLEASE J"/>
    <property type="match status" value="1"/>
</dbReference>
<proteinExistence type="inferred from homology"/>
<feature type="binding site" evidence="15">
    <location>
        <begin position="236"/>
        <end position="238"/>
    </location>
    <ligand>
        <name>substrate</name>
    </ligand>
</feature>
<feature type="binding site" evidence="12 15">
    <location>
        <begin position="368"/>
        <end position="372"/>
    </location>
    <ligand>
        <name>substrate</name>
    </ligand>
</feature>
<comment type="cofactor">
    <cofactor evidence="13 16">
        <name>Zn(2+)</name>
        <dbReference type="ChEBI" id="CHEBI:29105"/>
    </cofactor>
    <text evidence="13 16">Binds 2 Zn(2+) ions per subunit. It is not clear if Zn(2+) or Mg(2+) is physiologically important.</text>
</comment>
<dbReference type="Pfam" id="PF07521">
    <property type="entry name" value="RMMBL"/>
    <property type="match status" value="1"/>
</dbReference>
<dbReference type="Proteomes" id="UP000825179">
    <property type="component" value="Chromosome"/>
</dbReference>
<feature type="binding site" evidence="16">
    <location>
        <position position="82"/>
    </location>
    <ligand>
        <name>Zn(2+)</name>
        <dbReference type="ChEBI" id="CHEBI:29105"/>
        <label>1</label>
        <note>catalytic</note>
    </ligand>
</feature>
<protein>
    <recommendedName>
        <fullName evidence="12 13">Ribonuclease J</fullName>
        <shortName evidence="12">RNase J</shortName>
        <ecNumber evidence="12 13">3.1.-.-</ecNumber>
    </recommendedName>
</protein>
<dbReference type="InterPro" id="IPR042173">
    <property type="entry name" value="RNase_J_2"/>
</dbReference>
<evidence type="ECO:0000313" key="19">
    <source>
        <dbReference type="Proteomes" id="UP000825179"/>
    </source>
</evidence>
<dbReference type="GO" id="GO:0008270">
    <property type="term" value="F:zinc ion binding"/>
    <property type="evidence" value="ECO:0007669"/>
    <property type="project" value="InterPro"/>
</dbReference>
<feature type="binding site" evidence="16">
    <location>
        <position position="146"/>
    </location>
    <ligand>
        <name>Zn(2+)</name>
        <dbReference type="ChEBI" id="CHEBI:29105"/>
        <label>1</label>
        <note>catalytic</note>
    </ligand>
</feature>
<keyword evidence="7 12" id="KW-0378">Hydrolase</keyword>
<dbReference type="OrthoDB" id="9758375at2"/>
<keyword evidence="19" id="KW-1185">Reference proteome</keyword>